<reference evidence="3" key="1">
    <citation type="journal article" date="2023" name="Plant J.">
        <title>Genome sequences and population genomics provide insights into the demographic history, inbreeding, and mutation load of two 'living fossil' tree species of Dipteronia.</title>
        <authorList>
            <person name="Feng Y."/>
            <person name="Comes H.P."/>
            <person name="Chen J."/>
            <person name="Zhu S."/>
            <person name="Lu R."/>
            <person name="Zhang X."/>
            <person name="Li P."/>
            <person name="Qiu J."/>
            <person name="Olsen K.M."/>
            <person name="Qiu Y."/>
        </authorList>
    </citation>
    <scope>NUCLEOTIDE SEQUENCE</scope>
    <source>
        <strain evidence="3">KIB01</strain>
    </source>
</reference>
<sequence length="136" mass="15977">MVFVFVFLWKIERTMSVGGGVGDGGGCGVESWSWRWFDRYRFHVVLVEILDIGDSGAFFFLRYFVFCFIISTYINIFFYNQVKIRNYFMLGFGWFGIDLVVIWVDASGFGLKMKIFFFLLFMLMKKSGNFLGLDRC</sequence>
<keyword evidence="1" id="KW-0472">Membrane</keyword>
<dbReference type="Proteomes" id="UP001280121">
    <property type="component" value="Unassembled WGS sequence"/>
</dbReference>
<evidence type="ECO:0000313" key="3">
    <source>
        <dbReference type="EMBL" id="KAK2649681.1"/>
    </source>
</evidence>
<comment type="caution">
    <text evidence="3">The sequence shown here is derived from an EMBL/GenBank/DDBJ whole genome shotgun (WGS) entry which is preliminary data.</text>
</comment>
<keyword evidence="4" id="KW-1185">Reference proteome</keyword>
<feature type="transmembrane region" description="Helical" evidence="1">
    <location>
        <begin position="86"/>
        <end position="103"/>
    </location>
</feature>
<evidence type="ECO:0000313" key="4">
    <source>
        <dbReference type="Proteomes" id="UP001280121"/>
    </source>
</evidence>
<name>A0AAD9X0A3_9ROSI</name>
<feature type="signal peptide" evidence="2">
    <location>
        <begin position="1"/>
        <end position="16"/>
    </location>
</feature>
<gene>
    <name evidence="3" type="ORF">Ddye_017170</name>
</gene>
<keyword evidence="1" id="KW-1133">Transmembrane helix</keyword>
<keyword evidence="2" id="KW-0732">Signal</keyword>
<feature type="transmembrane region" description="Helical" evidence="1">
    <location>
        <begin position="60"/>
        <end position="79"/>
    </location>
</feature>
<organism evidence="3 4">
    <name type="scientific">Dipteronia dyeriana</name>
    <dbReference type="NCBI Taxonomy" id="168575"/>
    <lineage>
        <taxon>Eukaryota</taxon>
        <taxon>Viridiplantae</taxon>
        <taxon>Streptophyta</taxon>
        <taxon>Embryophyta</taxon>
        <taxon>Tracheophyta</taxon>
        <taxon>Spermatophyta</taxon>
        <taxon>Magnoliopsida</taxon>
        <taxon>eudicotyledons</taxon>
        <taxon>Gunneridae</taxon>
        <taxon>Pentapetalae</taxon>
        <taxon>rosids</taxon>
        <taxon>malvids</taxon>
        <taxon>Sapindales</taxon>
        <taxon>Sapindaceae</taxon>
        <taxon>Hippocastanoideae</taxon>
        <taxon>Acereae</taxon>
        <taxon>Dipteronia</taxon>
    </lineage>
</organism>
<accession>A0AAD9X0A3</accession>
<feature type="chain" id="PRO_5042075938" description="Transmembrane protein" evidence="2">
    <location>
        <begin position="17"/>
        <end position="136"/>
    </location>
</feature>
<evidence type="ECO:0008006" key="5">
    <source>
        <dbReference type="Google" id="ProtNLM"/>
    </source>
</evidence>
<evidence type="ECO:0000256" key="2">
    <source>
        <dbReference type="SAM" id="SignalP"/>
    </source>
</evidence>
<dbReference type="AlphaFoldDB" id="A0AAD9X0A3"/>
<keyword evidence="1" id="KW-0812">Transmembrane</keyword>
<proteinExistence type="predicted"/>
<dbReference type="EMBL" id="JANJYI010000005">
    <property type="protein sequence ID" value="KAK2649681.1"/>
    <property type="molecule type" value="Genomic_DNA"/>
</dbReference>
<protein>
    <recommendedName>
        <fullName evidence="5">Transmembrane protein</fullName>
    </recommendedName>
</protein>
<evidence type="ECO:0000256" key="1">
    <source>
        <dbReference type="SAM" id="Phobius"/>
    </source>
</evidence>